<dbReference type="InterPro" id="IPR011008">
    <property type="entry name" value="Dimeric_a/b-barrel"/>
</dbReference>
<comment type="caution">
    <text evidence="1">The sequence shown here is derived from an EMBL/GenBank/DDBJ whole genome shotgun (WGS) entry which is preliminary data.</text>
</comment>
<name>A0ABQ5YEB3_9NEIS</name>
<dbReference type="RefSeq" id="WP_284195345.1">
    <property type="nucleotide sequence ID" value="NZ_BSOG01000001.1"/>
</dbReference>
<dbReference type="SUPFAM" id="SSF54909">
    <property type="entry name" value="Dimeric alpha+beta barrel"/>
    <property type="match status" value="1"/>
</dbReference>
<evidence type="ECO:0000313" key="2">
    <source>
        <dbReference type="Proteomes" id="UP001156706"/>
    </source>
</evidence>
<dbReference type="EMBL" id="BSOG01000001">
    <property type="protein sequence ID" value="GLR12214.1"/>
    <property type="molecule type" value="Genomic_DNA"/>
</dbReference>
<accession>A0ABQ5YEB3</accession>
<proteinExistence type="predicted"/>
<dbReference type="Proteomes" id="UP001156706">
    <property type="component" value="Unassembled WGS sequence"/>
</dbReference>
<reference evidence="2" key="1">
    <citation type="journal article" date="2019" name="Int. J. Syst. Evol. Microbiol.">
        <title>The Global Catalogue of Microorganisms (GCM) 10K type strain sequencing project: providing services to taxonomists for standard genome sequencing and annotation.</title>
        <authorList>
            <consortium name="The Broad Institute Genomics Platform"/>
            <consortium name="The Broad Institute Genome Sequencing Center for Infectious Disease"/>
            <person name="Wu L."/>
            <person name="Ma J."/>
        </authorList>
    </citation>
    <scope>NUCLEOTIDE SEQUENCE [LARGE SCALE GENOMIC DNA]</scope>
    <source>
        <strain evidence="2">NBRC 110044</strain>
    </source>
</reference>
<gene>
    <name evidence="1" type="ORF">GCM10007907_10040</name>
</gene>
<sequence length="119" mass="13348">MPVIEIRSYRLVPGSGDRFHQLISQQSLPLMLAWGIDVLDVGPSLHDRDCYFLIRAFHDLTNLEAVQAAFYASPTWRNGPREAIVSLIASDSNVVIEMSHDRVEALRNRTLTSNGQLAD</sequence>
<dbReference type="Gene3D" id="3.30.70.100">
    <property type="match status" value="1"/>
</dbReference>
<keyword evidence="2" id="KW-1185">Reference proteome</keyword>
<evidence type="ECO:0000313" key="1">
    <source>
        <dbReference type="EMBL" id="GLR12214.1"/>
    </source>
</evidence>
<protein>
    <submittedName>
        <fullName evidence="1">NIPSNAP family protein</fullName>
    </submittedName>
</protein>
<organism evidence="1 2">
    <name type="scientific">Chitinimonas prasina</name>
    <dbReference type="NCBI Taxonomy" id="1434937"/>
    <lineage>
        <taxon>Bacteria</taxon>
        <taxon>Pseudomonadati</taxon>
        <taxon>Pseudomonadota</taxon>
        <taxon>Betaproteobacteria</taxon>
        <taxon>Neisseriales</taxon>
        <taxon>Chitinibacteraceae</taxon>
        <taxon>Chitinimonas</taxon>
    </lineage>
</organism>